<dbReference type="EMBL" id="LZYO01000335">
    <property type="protein sequence ID" value="ODH16565.1"/>
    <property type="molecule type" value="Genomic_DNA"/>
</dbReference>
<gene>
    <name evidence="1" type="ORF">ACO22_06337</name>
</gene>
<comment type="caution">
    <text evidence="1">The sequence shown here is derived from an EMBL/GenBank/DDBJ whole genome shotgun (WGS) entry which is preliminary data.</text>
</comment>
<dbReference type="Proteomes" id="UP000242814">
    <property type="component" value="Unassembled WGS sequence"/>
</dbReference>
<evidence type="ECO:0000313" key="2">
    <source>
        <dbReference type="Proteomes" id="UP000242814"/>
    </source>
</evidence>
<dbReference type="AlphaFoldDB" id="A0A1D2J7R5"/>
<accession>A0A1D2J7R5</accession>
<proteinExistence type="predicted"/>
<name>A0A1D2J7R5_PARBR</name>
<reference evidence="1 2" key="1">
    <citation type="submission" date="2016-06" db="EMBL/GenBank/DDBJ databases">
        <authorList>
            <person name="Kjaerup R.B."/>
            <person name="Dalgaard T.S."/>
            <person name="Juul-Madsen H.R."/>
        </authorList>
    </citation>
    <scope>NUCLEOTIDE SEQUENCE [LARGE SCALE GENOMIC DNA]</scope>
    <source>
        <strain evidence="1 2">Pb300</strain>
    </source>
</reference>
<organism evidence="1 2">
    <name type="scientific">Paracoccidioides brasiliensis</name>
    <dbReference type="NCBI Taxonomy" id="121759"/>
    <lineage>
        <taxon>Eukaryota</taxon>
        <taxon>Fungi</taxon>
        <taxon>Dikarya</taxon>
        <taxon>Ascomycota</taxon>
        <taxon>Pezizomycotina</taxon>
        <taxon>Eurotiomycetes</taxon>
        <taxon>Eurotiomycetidae</taxon>
        <taxon>Onygenales</taxon>
        <taxon>Ajellomycetaceae</taxon>
        <taxon>Paracoccidioides</taxon>
    </lineage>
</organism>
<sequence length="144" mass="15727">MFRMPSRRTARTHSNLRARKVPAWSSLPTPGARSSLAYGVHYDRLVVLPPAARSSPISPLPSSPPSLPIPLLRFTTLSASDHSLAGMGPCPKVPALPWVVAWRGSYQKLLAQHLGAGVGRKWLLQKTQTAKTALTAKLKLITWF</sequence>
<dbReference type="VEuPathDB" id="FungiDB:PADG_02369"/>
<protein>
    <submittedName>
        <fullName evidence="1">Uncharacterized protein</fullName>
    </submittedName>
</protein>
<evidence type="ECO:0000313" key="1">
    <source>
        <dbReference type="EMBL" id="ODH16565.1"/>
    </source>
</evidence>